<dbReference type="Pfam" id="PF06305">
    <property type="entry name" value="LapA_dom"/>
    <property type="match status" value="1"/>
</dbReference>
<evidence type="ECO:0000313" key="7">
    <source>
        <dbReference type="EMBL" id="KFL37945.1"/>
    </source>
</evidence>
<comment type="caution">
    <text evidence="7">The sequence shown here is derived from an EMBL/GenBank/DDBJ whole genome shotgun (WGS) entry which is preliminary data.</text>
</comment>
<feature type="transmembrane region" description="Helical" evidence="5">
    <location>
        <begin position="40"/>
        <end position="66"/>
    </location>
</feature>
<dbReference type="Proteomes" id="UP000029085">
    <property type="component" value="Unassembled WGS sequence"/>
</dbReference>
<feature type="domain" description="Lipopolysaccharide assembly protein A" evidence="6">
    <location>
        <begin position="23"/>
        <end position="75"/>
    </location>
</feature>
<dbReference type="AlphaFoldDB" id="A0A087MM42"/>
<evidence type="ECO:0000256" key="1">
    <source>
        <dbReference type="ARBA" id="ARBA00022475"/>
    </source>
</evidence>
<evidence type="ECO:0000256" key="2">
    <source>
        <dbReference type="ARBA" id="ARBA00022692"/>
    </source>
</evidence>
<keyword evidence="2 5" id="KW-0812">Transmembrane</keyword>
<evidence type="ECO:0000313" key="8">
    <source>
        <dbReference type="Proteomes" id="UP000029085"/>
    </source>
</evidence>
<dbReference type="STRING" id="1121014.N788_01875"/>
<dbReference type="GO" id="GO:0005886">
    <property type="term" value="C:plasma membrane"/>
    <property type="evidence" value="ECO:0007669"/>
    <property type="project" value="InterPro"/>
</dbReference>
<keyword evidence="1" id="KW-1003">Cell membrane</keyword>
<dbReference type="RefSeq" id="WP_034220346.1">
    <property type="nucleotide sequence ID" value="NZ_AVCJ01000001.1"/>
</dbReference>
<organism evidence="7 8">
    <name type="scientific">Arenimonas donghaensis DSM 18148 = HO3-R19</name>
    <dbReference type="NCBI Taxonomy" id="1121014"/>
    <lineage>
        <taxon>Bacteria</taxon>
        <taxon>Pseudomonadati</taxon>
        <taxon>Pseudomonadota</taxon>
        <taxon>Gammaproteobacteria</taxon>
        <taxon>Lysobacterales</taxon>
        <taxon>Lysobacteraceae</taxon>
        <taxon>Arenimonas</taxon>
    </lineage>
</organism>
<sequence>MRLIKALLALLFVGFGVLFGALNRDPVSIDLGLWQLQSISLGTSLLLAVLVGAVLAGFVLTASVVWPLRHRLRRGKSAQASQAPGQEHHE</sequence>
<accession>A0A087MM42</accession>
<proteinExistence type="predicted"/>
<protein>
    <recommendedName>
        <fullName evidence="6">Lipopolysaccharide assembly protein A domain-containing protein</fullName>
    </recommendedName>
</protein>
<gene>
    <name evidence="7" type="ORF">N788_01875</name>
</gene>
<keyword evidence="4 5" id="KW-0472">Membrane</keyword>
<reference evidence="8" key="1">
    <citation type="submission" date="2013-08" db="EMBL/GenBank/DDBJ databases">
        <title>Genome sequencing of Arenimonas donghaensis.</title>
        <authorList>
            <person name="Chen F."/>
            <person name="Wang G."/>
        </authorList>
    </citation>
    <scope>NUCLEOTIDE SEQUENCE [LARGE SCALE GENOMIC DNA]</scope>
    <source>
        <strain evidence="8">HO3-R19</strain>
    </source>
</reference>
<evidence type="ECO:0000256" key="5">
    <source>
        <dbReference type="SAM" id="Phobius"/>
    </source>
</evidence>
<dbReference type="EMBL" id="AVCJ01000001">
    <property type="protein sequence ID" value="KFL37945.1"/>
    <property type="molecule type" value="Genomic_DNA"/>
</dbReference>
<reference evidence="7 8" key="2">
    <citation type="journal article" date="2015" name="Stand. Genomic Sci.">
        <title>High quality draft genomic sequence of Arenimonas donghaensis DSM 18148(T).</title>
        <authorList>
            <person name="Chen F."/>
            <person name="Wang H."/>
            <person name="Cao Y."/>
            <person name="Li X."/>
            <person name="Wang G."/>
        </authorList>
    </citation>
    <scope>NUCLEOTIDE SEQUENCE [LARGE SCALE GENOMIC DNA]</scope>
    <source>
        <strain evidence="7 8">HO3-R19</strain>
    </source>
</reference>
<evidence type="ECO:0000256" key="4">
    <source>
        <dbReference type="ARBA" id="ARBA00023136"/>
    </source>
</evidence>
<evidence type="ECO:0000256" key="3">
    <source>
        <dbReference type="ARBA" id="ARBA00022989"/>
    </source>
</evidence>
<keyword evidence="8" id="KW-1185">Reference proteome</keyword>
<name>A0A087MM42_9GAMM</name>
<evidence type="ECO:0000259" key="6">
    <source>
        <dbReference type="Pfam" id="PF06305"/>
    </source>
</evidence>
<keyword evidence="3 5" id="KW-1133">Transmembrane helix</keyword>
<dbReference type="InterPro" id="IPR010445">
    <property type="entry name" value="LapA_dom"/>
</dbReference>
<dbReference type="PATRIC" id="fig|1121014.3.peg.352"/>